<organism evidence="2 3">
    <name type="scientific">Pyrococcus horikoshii</name>
    <dbReference type="NCBI Taxonomy" id="53953"/>
    <lineage>
        <taxon>Archaea</taxon>
        <taxon>Methanobacteriati</taxon>
        <taxon>Methanobacteriota</taxon>
        <taxon>Thermococci</taxon>
        <taxon>Thermococcales</taxon>
        <taxon>Thermococcaceae</taxon>
        <taxon>Pyrococcus</taxon>
    </lineage>
</organism>
<reference evidence="2" key="1">
    <citation type="journal article" date="2020" name="bioRxiv">
        <title>A rank-normalized archaeal taxonomy based on genome phylogeny resolves widespread incomplete and uneven classifications.</title>
        <authorList>
            <person name="Rinke C."/>
            <person name="Chuvochina M."/>
            <person name="Mussig A.J."/>
            <person name="Chaumeil P.-A."/>
            <person name="Waite D.W."/>
            <person name="Whitman W.B."/>
            <person name="Parks D.H."/>
            <person name="Hugenholtz P."/>
        </authorList>
    </citation>
    <scope>NUCLEOTIDE SEQUENCE</scope>
    <source>
        <strain evidence="2">UBA8834</strain>
    </source>
</reference>
<name>A0A832T8E5_PYRHR</name>
<sequence>MEVKKLDFGKWLIKTILAGALLGLLFDYASKNSVTIEQTIKALASIPLAFVVLIEIFDKIADKNDYYNALMKQFGKQGRASGILISIIFAGLGLFVVLWALTGTITMNLGSYGPANIFAAGLISLYIFAPETGDDELLLWVWLGATIATRGAYLSIIPQMIGF</sequence>
<dbReference type="EMBL" id="DUJN01000002">
    <property type="protein sequence ID" value="HII60208.1"/>
    <property type="molecule type" value="Genomic_DNA"/>
</dbReference>
<dbReference type="OMA" id="DKNDYYN"/>
<feature type="transmembrane region" description="Helical" evidence="1">
    <location>
        <begin position="113"/>
        <end position="130"/>
    </location>
</feature>
<feature type="transmembrane region" description="Helical" evidence="1">
    <location>
        <begin position="137"/>
        <end position="157"/>
    </location>
</feature>
<dbReference type="RefSeq" id="WP_010885281.1">
    <property type="nucleotide sequence ID" value="NZ_DUJN01000002.1"/>
</dbReference>
<protein>
    <submittedName>
        <fullName evidence="2">Uncharacterized protein</fullName>
    </submittedName>
</protein>
<keyword evidence="1" id="KW-0812">Transmembrane</keyword>
<feature type="transmembrane region" description="Helical" evidence="1">
    <location>
        <begin position="82"/>
        <end position="101"/>
    </location>
</feature>
<dbReference type="GeneID" id="1443516"/>
<evidence type="ECO:0000313" key="3">
    <source>
        <dbReference type="Proteomes" id="UP000617544"/>
    </source>
</evidence>
<dbReference type="AlphaFoldDB" id="A0A832T8E5"/>
<comment type="caution">
    <text evidence="2">The sequence shown here is derived from an EMBL/GenBank/DDBJ whole genome shotgun (WGS) entry which is preliminary data.</text>
</comment>
<keyword evidence="1" id="KW-1133">Transmembrane helix</keyword>
<accession>A0A832T8E5</accession>
<evidence type="ECO:0000256" key="1">
    <source>
        <dbReference type="SAM" id="Phobius"/>
    </source>
</evidence>
<gene>
    <name evidence="2" type="ORF">HA331_00265</name>
</gene>
<proteinExistence type="predicted"/>
<keyword evidence="1" id="KW-0472">Membrane</keyword>
<dbReference type="Proteomes" id="UP000617544">
    <property type="component" value="Unassembled WGS sequence"/>
</dbReference>
<evidence type="ECO:0000313" key="2">
    <source>
        <dbReference type="EMBL" id="HII60208.1"/>
    </source>
</evidence>